<feature type="domain" description="Solute-binding protein family 3/N-terminal" evidence="6">
    <location>
        <begin position="44"/>
        <end position="288"/>
    </location>
</feature>
<organism evidence="7 8">
    <name type="scientific">Pararhodobacter zhoushanensis</name>
    <dbReference type="NCBI Taxonomy" id="2479545"/>
    <lineage>
        <taxon>Bacteria</taxon>
        <taxon>Pseudomonadati</taxon>
        <taxon>Pseudomonadota</taxon>
        <taxon>Alphaproteobacteria</taxon>
        <taxon>Rhodobacterales</taxon>
        <taxon>Paracoccaceae</taxon>
        <taxon>Pararhodobacter</taxon>
    </lineage>
</organism>
<evidence type="ECO:0000256" key="2">
    <source>
        <dbReference type="ARBA" id="ARBA00022448"/>
    </source>
</evidence>
<comment type="similarity">
    <text evidence="1">Belongs to the bacterial solute-binding protein 3 family.</text>
</comment>
<evidence type="ECO:0000313" key="7">
    <source>
        <dbReference type="EMBL" id="MCW1934254.1"/>
    </source>
</evidence>
<keyword evidence="8" id="KW-1185">Reference proteome</keyword>
<gene>
    <name evidence="7" type="ORF">OKW52_18830</name>
</gene>
<sequence length="345" mass="36610">MTVTTTYHRAGIYGLAGAALLASLSTAAAQESSPTLDAVRERGELACGVIGSSFGFSLPDSQGVMQGMDADSCRAVAAAVLGDANAVRWVPLVPSQRLTALQTGEVDLLFAQLTWTMSRETDSGVQMTSVNYFDGTGFLVPTALGVSSAMELDGANVCSIQGPGEVTARDFFSSNGMEFTPVLFAEGQELRAAFLAGRCDVYMIDQSALISFRASLGENSANYVVLPEIISDEPLSGAVRKGDPVWYDIARYAHIAMVNAEALGITSENVDSFDDSASPAIRRFLGLDGTLGQALGLEPNWAHDIVAQVGNYGEMWERSFGQSGADRGANRLARDGGQQYPYPMR</sequence>
<dbReference type="Pfam" id="PF00497">
    <property type="entry name" value="SBP_bac_3"/>
    <property type="match status" value="1"/>
</dbReference>
<feature type="region of interest" description="Disordered" evidence="4">
    <location>
        <begin position="323"/>
        <end position="345"/>
    </location>
</feature>
<protein>
    <submittedName>
        <fullName evidence="7">Amino acid ABC transporter substrate-binding protein</fullName>
    </submittedName>
</protein>
<keyword evidence="3 5" id="KW-0732">Signal</keyword>
<reference evidence="7 8" key="1">
    <citation type="submission" date="2022-10" db="EMBL/GenBank/DDBJ databases">
        <title>Pararhodobacter sp. nov., isolated from marine algae.</title>
        <authorList>
            <person name="Choi B.J."/>
            <person name="Kim J.M."/>
            <person name="Lee J.K."/>
            <person name="Choi D.G."/>
            <person name="Jeon C.O."/>
        </authorList>
    </citation>
    <scope>NUCLEOTIDE SEQUENCE [LARGE SCALE GENOMIC DNA]</scope>
    <source>
        <strain evidence="7 8">ZQ420</strain>
    </source>
</reference>
<evidence type="ECO:0000259" key="6">
    <source>
        <dbReference type="SMART" id="SM00062"/>
    </source>
</evidence>
<feature type="signal peptide" evidence="5">
    <location>
        <begin position="1"/>
        <end position="29"/>
    </location>
</feature>
<accession>A0ABT3H390</accession>
<evidence type="ECO:0000256" key="3">
    <source>
        <dbReference type="ARBA" id="ARBA00022729"/>
    </source>
</evidence>
<dbReference type="Gene3D" id="3.40.190.10">
    <property type="entry name" value="Periplasmic binding protein-like II"/>
    <property type="match status" value="2"/>
</dbReference>
<dbReference type="InterPro" id="IPR051455">
    <property type="entry name" value="Bact_solute-bind_prot3"/>
</dbReference>
<dbReference type="SMART" id="SM00062">
    <property type="entry name" value="PBPb"/>
    <property type="match status" value="1"/>
</dbReference>
<dbReference type="CDD" id="cd13692">
    <property type="entry name" value="PBP2_BztA"/>
    <property type="match status" value="1"/>
</dbReference>
<dbReference type="PANTHER" id="PTHR30085:SF7">
    <property type="entry name" value="AMINO-ACID ABC TRANSPORTER-BINDING PROTEIN YHDW-RELATED"/>
    <property type="match status" value="1"/>
</dbReference>
<dbReference type="Proteomes" id="UP001208938">
    <property type="component" value="Unassembled WGS sequence"/>
</dbReference>
<dbReference type="EMBL" id="JAPDFL010000001">
    <property type="protein sequence ID" value="MCW1934254.1"/>
    <property type="molecule type" value="Genomic_DNA"/>
</dbReference>
<evidence type="ECO:0000313" key="8">
    <source>
        <dbReference type="Proteomes" id="UP001208938"/>
    </source>
</evidence>
<dbReference type="PANTHER" id="PTHR30085">
    <property type="entry name" value="AMINO ACID ABC TRANSPORTER PERMEASE"/>
    <property type="match status" value="1"/>
</dbReference>
<evidence type="ECO:0000256" key="1">
    <source>
        <dbReference type="ARBA" id="ARBA00010333"/>
    </source>
</evidence>
<dbReference type="RefSeq" id="WP_264507065.1">
    <property type="nucleotide sequence ID" value="NZ_JAPDFL010000001.1"/>
</dbReference>
<dbReference type="InterPro" id="IPR001638">
    <property type="entry name" value="Solute-binding_3/MltF_N"/>
</dbReference>
<evidence type="ECO:0000256" key="4">
    <source>
        <dbReference type="SAM" id="MobiDB-lite"/>
    </source>
</evidence>
<proteinExistence type="inferred from homology"/>
<evidence type="ECO:0000256" key="5">
    <source>
        <dbReference type="SAM" id="SignalP"/>
    </source>
</evidence>
<keyword evidence="2" id="KW-0813">Transport</keyword>
<dbReference type="SUPFAM" id="SSF53850">
    <property type="entry name" value="Periplasmic binding protein-like II"/>
    <property type="match status" value="1"/>
</dbReference>
<comment type="caution">
    <text evidence="7">The sequence shown here is derived from an EMBL/GenBank/DDBJ whole genome shotgun (WGS) entry which is preliminary data.</text>
</comment>
<feature type="chain" id="PRO_5047411737" evidence="5">
    <location>
        <begin position="30"/>
        <end position="345"/>
    </location>
</feature>
<name>A0ABT3H390_9RHOB</name>